<feature type="domain" description="DUF3885" evidence="1">
    <location>
        <begin position="35"/>
        <end position="174"/>
    </location>
</feature>
<accession>A0A3Q9J4L9</accession>
<dbReference type="AlphaFoldDB" id="A0A3Q9J4L9"/>
<dbReference type="Pfam" id="PF13021">
    <property type="entry name" value="DUF3885"/>
    <property type="match status" value="1"/>
</dbReference>
<evidence type="ECO:0000313" key="3">
    <source>
        <dbReference type="Proteomes" id="UP000276888"/>
    </source>
</evidence>
<dbReference type="InterPro" id="IPR024976">
    <property type="entry name" value="DUF3885"/>
</dbReference>
<proteinExistence type="predicted"/>
<sequence>MTSAELERGRRPAWPEALPMGDRLRAGARDRWVRMRTELGDGEGRVGMLRRHRVVIAELFGEHSWVTVIAEDWPARDGAAGWTAVHLPEAEPWRPIESEDAGGAGVAADLFVAEVGATTLDDLLGLALDGRALFVLADPERRRLYAPYDLGADVFFVDEGERAAFRARHADWLSLRAGGL</sequence>
<gene>
    <name evidence="2" type="ORF">CVS47_02940</name>
</gene>
<name>A0A3Q9J4L9_9MICO</name>
<organism evidence="2 3">
    <name type="scientific">Microbacterium lemovicicum</name>
    <dbReference type="NCBI Taxonomy" id="1072463"/>
    <lineage>
        <taxon>Bacteria</taxon>
        <taxon>Bacillati</taxon>
        <taxon>Actinomycetota</taxon>
        <taxon>Actinomycetes</taxon>
        <taxon>Micrococcales</taxon>
        <taxon>Microbacteriaceae</taxon>
        <taxon>Microbacterium</taxon>
    </lineage>
</organism>
<evidence type="ECO:0000259" key="1">
    <source>
        <dbReference type="Pfam" id="PF13021"/>
    </source>
</evidence>
<evidence type="ECO:0000313" key="2">
    <source>
        <dbReference type="EMBL" id="AZS38287.1"/>
    </source>
</evidence>
<keyword evidence="3" id="KW-1185">Reference proteome</keyword>
<dbReference type="Proteomes" id="UP000276888">
    <property type="component" value="Chromosome"/>
</dbReference>
<protein>
    <recommendedName>
        <fullName evidence="1">DUF3885 domain-containing protein</fullName>
    </recommendedName>
</protein>
<reference evidence="2 3" key="1">
    <citation type="submission" date="2018-08" db="EMBL/GenBank/DDBJ databases">
        <title>Microbacterium lemovicicum sp. nov., a bacterium isolated from a natural uranium-rich soil.</title>
        <authorList>
            <person name="ORTET P."/>
        </authorList>
    </citation>
    <scope>NUCLEOTIDE SEQUENCE [LARGE SCALE GENOMIC DNA]</scope>
    <source>
        <strain evidence="2 3">Viu22</strain>
    </source>
</reference>
<dbReference type="KEGG" id="mlv:CVS47_02940"/>
<dbReference type="EMBL" id="CP031423">
    <property type="protein sequence ID" value="AZS38287.1"/>
    <property type="molecule type" value="Genomic_DNA"/>
</dbReference>